<dbReference type="AlphaFoldDB" id="A0A4Y2HKY2"/>
<proteinExistence type="predicted"/>
<evidence type="ECO:0000313" key="2">
    <source>
        <dbReference type="Proteomes" id="UP000499080"/>
    </source>
</evidence>
<dbReference type="EMBL" id="BGPR01002004">
    <property type="protein sequence ID" value="GBM66054.1"/>
    <property type="molecule type" value="Genomic_DNA"/>
</dbReference>
<name>A0A4Y2HKY2_ARAVE</name>
<dbReference type="Proteomes" id="UP000499080">
    <property type="component" value="Unassembled WGS sequence"/>
</dbReference>
<evidence type="ECO:0000313" key="1">
    <source>
        <dbReference type="EMBL" id="GBM66054.1"/>
    </source>
</evidence>
<sequence length="115" mass="12860">MSSGEWRKVPLIQSVMNSNNASKYNRRVDLARCILKQSAMYPDFVANVHFTEDCTFICDEGILLTSFTLSDANQAGPAVRCRLGMRKVPGSKLAASRCVQKLTKCYPEVQHFGIK</sequence>
<keyword evidence="2" id="KW-1185">Reference proteome</keyword>
<organism evidence="1 2">
    <name type="scientific">Araneus ventricosus</name>
    <name type="common">Orbweaver spider</name>
    <name type="synonym">Epeira ventricosa</name>
    <dbReference type="NCBI Taxonomy" id="182803"/>
    <lineage>
        <taxon>Eukaryota</taxon>
        <taxon>Metazoa</taxon>
        <taxon>Ecdysozoa</taxon>
        <taxon>Arthropoda</taxon>
        <taxon>Chelicerata</taxon>
        <taxon>Arachnida</taxon>
        <taxon>Araneae</taxon>
        <taxon>Araneomorphae</taxon>
        <taxon>Entelegynae</taxon>
        <taxon>Araneoidea</taxon>
        <taxon>Araneidae</taxon>
        <taxon>Araneus</taxon>
    </lineage>
</organism>
<accession>A0A4Y2HKY2</accession>
<protein>
    <submittedName>
        <fullName evidence="1">Uncharacterized protein</fullName>
    </submittedName>
</protein>
<comment type="caution">
    <text evidence="1">The sequence shown here is derived from an EMBL/GenBank/DDBJ whole genome shotgun (WGS) entry which is preliminary data.</text>
</comment>
<gene>
    <name evidence="1" type="ORF">AVEN_181131_1</name>
</gene>
<reference evidence="1 2" key="1">
    <citation type="journal article" date="2019" name="Sci. Rep.">
        <title>Orb-weaving spider Araneus ventricosus genome elucidates the spidroin gene catalogue.</title>
        <authorList>
            <person name="Kono N."/>
            <person name="Nakamura H."/>
            <person name="Ohtoshi R."/>
            <person name="Moran D.A.P."/>
            <person name="Shinohara A."/>
            <person name="Yoshida Y."/>
            <person name="Fujiwara M."/>
            <person name="Mori M."/>
            <person name="Tomita M."/>
            <person name="Arakawa K."/>
        </authorList>
    </citation>
    <scope>NUCLEOTIDE SEQUENCE [LARGE SCALE GENOMIC DNA]</scope>
</reference>